<protein>
    <submittedName>
        <fullName evidence="1">Uncharacterized protein</fullName>
    </submittedName>
</protein>
<reference evidence="1 2" key="1">
    <citation type="submission" date="2018-11" db="EMBL/GenBank/DDBJ databases">
        <authorList>
            <consortium name="Pathogen Informatics"/>
        </authorList>
    </citation>
    <scope>NUCLEOTIDE SEQUENCE [LARGE SCALE GENOMIC DNA]</scope>
    <source>
        <strain>Denwood</strain>
        <strain evidence="2">Zambia</strain>
    </source>
</reference>
<sequence length="38" mass="4437">MTQAYRKEQTKCTATVNKLTEVSCFFLFFYSALNLIIL</sequence>
<evidence type="ECO:0000313" key="1">
    <source>
        <dbReference type="EMBL" id="VDP04846.1"/>
    </source>
</evidence>
<proteinExistence type="predicted"/>
<accession>A0A183NQ91</accession>
<evidence type="ECO:0000313" key="2">
    <source>
        <dbReference type="Proteomes" id="UP000269396"/>
    </source>
</evidence>
<gene>
    <name evidence="1" type="ORF">SMTD_LOCUS4277</name>
</gene>
<dbReference type="Proteomes" id="UP000269396">
    <property type="component" value="Unassembled WGS sequence"/>
</dbReference>
<name>A0A183NQ91_9TREM</name>
<keyword evidence="2" id="KW-1185">Reference proteome</keyword>
<organism evidence="1 2">
    <name type="scientific">Schistosoma mattheei</name>
    <dbReference type="NCBI Taxonomy" id="31246"/>
    <lineage>
        <taxon>Eukaryota</taxon>
        <taxon>Metazoa</taxon>
        <taxon>Spiralia</taxon>
        <taxon>Lophotrochozoa</taxon>
        <taxon>Platyhelminthes</taxon>
        <taxon>Trematoda</taxon>
        <taxon>Digenea</taxon>
        <taxon>Strigeidida</taxon>
        <taxon>Schistosomatoidea</taxon>
        <taxon>Schistosomatidae</taxon>
        <taxon>Schistosoma</taxon>
    </lineage>
</organism>
<dbReference type="EMBL" id="UZAL01011188">
    <property type="protein sequence ID" value="VDP04846.1"/>
    <property type="molecule type" value="Genomic_DNA"/>
</dbReference>
<dbReference type="AlphaFoldDB" id="A0A183NQ91"/>